<keyword evidence="5" id="KW-1185">Reference proteome</keyword>
<evidence type="ECO:0008006" key="6">
    <source>
        <dbReference type="Google" id="ProtNLM"/>
    </source>
</evidence>
<feature type="transmembrane region" description="Helical" evidence="2">
    <location>
        <begin position="281"/>
        <end position="299"/>
    </location>
</feature>
<feature type="compositionally biased region" description="Polar residues" evidence="1">
    <location>
        <begin position="383"/>
        <end position="394"/>
    </location>
</feature>
<feature type="transmembrane region" description="Helical" evidence="2">
    <location>
        <begin position="255"/>
        <end position="275"/>
    </location>
</feature>
<feature type="compositionally biased region" description="Low complexity" evidence="1">
    <location>
        <begin position="408"/>
        <end position="443"/>
    </location>
</feature>
<accession>A0ABX5SQJ4</accession>
<dbReference type="RefSeq" id="WP_135062896.1">
    <property type="nucleotide sequence ID" value="NZ_CP038266.1"/>
</dbReference>
<feature type="transmembrane region" description="Helical" evidence="2">
    <location>
        <begin position="195"/>
        <end position="220"/>
    </location>
</feature>
<evidence type="ECO:0000313" key="5">
    <source>
        <dbReference type="Proteomes" id="UP000295748"/>
    </source>
</evidence>
<feature type="chain" id="PRO_5045894158" description="Type IV secretion system protein" evidence="3">
    <location>
        <begin position="28"/>
        <end position="491"/>
    </location>
</feature>
<evidence type="ECO:0000256" key="1">
    <source>
        <dbReference type="SAM" id="MobiDB-lite"/>
    </source>
</evidence>
<feature type="region of interest" description="Disordered" evidence="1">
    <location>
        <begin position="383"/>
        <end position="491"/>
    </location>
</feature>
<organism evidence="4 5">
    <name type="scientific">Microbacterium wangchenii</name>
    <dbReference type="NCBI Taxonomy" id="2541726"/>
    <lineage>
        <taxon>Bacteria</taxon>
        <taxon>Bacillati</taxon>
        <taxon>Actinomycetota</taxon>
        <taxon>Actinomycetes</taxon>
        <taxon>Micrococcales</taxon>
        <taxon>Microbacteriaceae</taxon>
        <taxon>Microbacterium</taxon>
    </lineage>
</organism>
<evidence type="ECO:0000256" key="3">
    <source>
        <dbReference type="SAM" id="SignalP"/>
    </source>
</evidence>
<keyword evidence="3" id="KW-0732">Signal</keyword>
<keyword evidence="2" id="KW-0472">Membrane</keyword>
<dbReference type="EMBL" id="CP038266">
    <property type="protein sequence ID" value="QBR87487.1"/>
    <property type="molecule type" value="Genomic_DNA"/>
</dbReference>
<keyword evidence="2" id="KW-1133">Transmembrane helix</keyword>
<dbReference type="Proteomes" id="UP000295748">
    <property type="component" value="Chromosome"/>
</dbReference>
<feature type="transmembrane region" description="Helical" evidence="2">
    <location>
        <begin position="166"/>
        <end position="188"/>
    </location>
</feature>
<protein>
    <recommendedName>
        <fullName evidence="6">Type IV secretion system protein</fullName>
    </recommendedName>
</protein>
<feature type="transmembrane region" description="Helical" evidence="2">
    <location>
        <begin position="350"/>
        <end position="375"/>
    </location>
</feature>
<feature type="compositionally biased region" description="Low complexity" evidence="1">
    <location>
        <begin position="454"/>
        <end position="491"/>
    </location>
</feature>
<feature type="transmembrane region" description="Helical" evidence="2">
    <location>
        <begin position="311"/>
        <end position="338"/>
    </location>
</feature>
<gene>
    <name evidence="4" type="ORF">E4K62_01500</name>
</gene>
<reference evidence="4 5" key="1">
    <citation type="submission" date="2019-03" db="EMBL/GenBank/DDBJ databases">
        <authorList>
            <person name="Dong K."/>
        </authorList>
    </citation>
    <scope>NUCLEOTIDE SEQUENCE [LARGE SCALE GENOMIC DNA]</scope>
    <source>
        <strain evidence="5">dk512</strain>
    </source>
</reference>
<sequence length="491" mass="50684">MRTLRTLTVAAALGLVALLSAAPPATAATSGSAFAAGSPASVNGLSWSAPSHPVECTAEGNQVSCTPTDPREVRAASCFLGLPMGGTVATVCTTYEGHHDALRAAGGDPVIVQYGCSVGDVVCISFENAGRGAAIASTTAMRTVLTAMKFDTSTALWSAATGEWSFWAWAILIVLLGAMIWAITAAIVARDRDALFGAIIRSFLAIPAVPLGLWVTGLLLNAVDDLSWYILNRDGPGGLFSALQGVMWAGGQANYFFAFVIHGLLMVAIFLLLIVFAFRNLALAALIAVAPIAWMIFPVRTLGPQWVIRYVSAVVALLLTTPLTIGFFALIVNGLAGITTIWDPQSWPLILGLLLVAFAPFAVFGLFSFVGGAAVDSIGSRMGSTAARSTTNAGRTLARIPSRLGSSPAGTRPTPTTRTATTTTATTTRTATTGTAPRPAAAANSRRTEGAAGRPTAQPSPTASPSSRPRTASPPETAAPSPAQTPTRRSS</sequence>
<name>A0ABX5SQJ4_9MICO</name>
<evidence type="ECO:0000313" key="4">
    <source>
        <dbReference type="EMBL" id="QBR87487.1"/>
    </source>
</evidence>
<evidence type="ECO:0000256" key="2">
    <source>
        <dbReference type="SAM" id="Phobius"/>
    </source>
</evidence>
<feature type="signal peptide" evidence="3">
    <location>
        <begin position="1"/>
        <end position="27"/>
    </location>
</feature>
<keyword evidence="2" id="KW-0812">Transmembrane</keyword>
<proteinExistence type="predicted"/>